<dbReference type="EMBL" id="CAJVPZ010003827">
    <property type="protein sequence ID" value="CAG8536644.1"/>
    <property type="molecule type" value="Genomic_DNA"/>
</dbReference>
<dbReference type="AlphaFoldDB" id="A0A9N9ANH3"/>
<protein>
    <submittedName>
        <fullName evidence="1">6704_t:CDS:1</fullName>
    </submittedName>
</protein>
<dbReference type="Proteomes" id="UP000789396">
    <property type="component" value="Unassembled WGS sequence"/>
</dbReference>
<comment type="caution">
    <text evidence="1">The sequence shown here is derived from an EMBL/GenBank/DDBJ whole genome shotgun (WGS) entry which is preliminary data.</text>
</comment>
<organism evidence="1 2">
    <name type="scientific">Racocetra fulgida</name>
    <dbReference type="NCBI Taxonomy" id="60492"/>
    <lineage>
        <taxon>Eukaryota</taxon>
        <taxon>Fungi</taxon>
        <taxon>Fungi incertae sedis</taxon>
        <taxon>Mucoromycota</taxon>
        <taxon>Glomeromycotina</taxon>
        <taxon>Glomeromycetes</taxon>
        <taxon>Diversisporales</taxon>
        <taxon>Gigasporaceae</taxon>
        <taxon>Racocetra</taxon>
    </lineage>
</organism>
<evidence type="ECO:0000313" key="2">
    <source>
        <dbReference type="Proteomes" id="UP000789396"/>
    </source>
</evidence>
<keyword evidence="2" id="KW-1185">Reference proteome</keyword>
<accession>A0A9N9ANH3</accession>
<dbReference type="OrthoDB" id="18388at2759"/>
<name>A0A9N9ANH3_9GLOM</name>
<evidence type="ECO:0000313" key="1">
    <source>
        <dbReference type="EMBL" id="CAG8536644.1"/>
    </source>
</evidence>
<proteinExistence type="predicted"/>
<sequence length="108" mass="11992">MKYFTGDESGLIKAITFPKTSPQAEVKPVVTIWGEVDPALSIQMMCHAKILGGQKKLVVARRGGSIQIIDPYEEGKVCKEFNEDHVARDKKKSITKATKFVGLYAHDK</sequence>
<gene>
    <name evidence="1" type="ORF">RFULGI_LOCUS4035</name>
</gene>
<reference evidence="1" key="1">
    <citation type="submission" date="2021-06" db="EMBL/GenBank/DDBJ databases">
        <authorList>
            <person name="Kallberg Y."/>
            <person name="Tangrot J."/>
            <person name="Rosling A."/>
        </authorList>
    </citation>
    <scope>NUCLEOTIDE SEQUENCE</scope>
    <source>
        <strain evidence="1">IN212</strain>
    </source>
</reference>